<dbReference type="PROSITE" id="PS50110">
    <property type="entry name" value="RESPONSE_REGULATORY"/>
    <property type="match status" value="1"/>
</dbReference>
<dbReference type="InterPro" id="IPR001789">
    <property type="entry name" value="Sig_transdc_resp-reg_receiver"/>
</dbReference>
<evidence type="ECO:0000256" key="5">
    <source>
        <dbReference type="PROSITE-ProRule" id="PRU00169"/>
    </source>
</evidence>
<evidence type="ECO:0000313" key="8">
    <source>
        <dbReference type="EMBL" id="MCD2195237.1"/>
    </source>
</evidence>
<dbReference type="SMART" id="SM00421">
    <property type="entry name" value="HTH_LUXR"/>
    <property type="match status" value="1"/>
</dbReference>
<dbReference type="PROSITE" id="PS50043">
    <property type="entry name" value="HTH_LUXR_2"/>
    <property type="match status" value="1"/>
</dbReference>
<dbReference type="SUPFAM" id="SSF46894">
    <property type="entry name" value="C-terminal effector domain of the bipartite response regulators"/>
    <property type="match status" value="1"/>
</dbReference>
<keyword evidence="3" id="KW-0238">DNA-binding</keyword>
<evidence type="ECO:0000313" key="9">
    <source>
        <dbReference type="Proteomes" id="UP001199469"/>
    </source>
</evidence>
<evidence type="ECO:0000259" key="7">
    <source>
        <dbReference type="PROSITE" id="PS50110"/>
    </source>
</evidence>
<dbReference type="RefSeq" id="WP_230736080.1">
    <property type="nucleotide sequence ID" value="NZ_JAJNDB010000003.1"/>
</dbReference>
<dbReference type="Pfam" id="PF00196">
    <property type="entry name" value="GerE"/>
    <property type="match status" value="1"/>
</dbReference>
<dbReference type="PROSITE" id="PS00622">
    <property type="entry name" value="HTH_LUXR_1"/>
    <property type="match status" value="1"/>
</dbReference>
<dbReference type="EMBL" id="JAJNDB010000003">
    <property type="protein sequence ID" value="MCD2195237.1"/>
    <property type="molecule type" value="Genomic_DNA"/>
</dbReference>
<dbReference type="PANTHER" id="PTHR44688">
    <property type="entry name" value="DNA-BINDING TRANSCRIPTIONAL ACTIVATOR DEVR_DOSR"/>
    <property type="match status" value="1"/>
</dbReference>
<dbReference type="CDD" id="cd17535">
    <property type="entry name" value="REC_NarL-like"/>
    <property type="match status" value="1"/>
</dbReference>
<dbReference type="PRINTS" id="PR00038">
    <property type="entry name" value="HTHLUXR"/>
</dbReference>
<dbReference type="Proteomes" id="UP001199469">
    <property type="component" value="Unassembled WGS sequence"/>
</dbReference>
<feature type="modified residue" description="4-aspartylphosphate" evidence="5">
    <location>
        <position position="54"/>
    </location>
</feature>
<dbReference type="InterPro" id="IPR016032">
    <property type="entry name" value="Sig_transdc_resp-reg_C-effctor"/>
</dbReference>
<accession>A0ABS8PAD0</accession>
<evidence type="ECO:0000256" key="1">
    <source>
        <dbReference type="ARBA" id="ARBA00022553"/>
    </source>
</evidence>
<proteinExistence type="predicted"/>
<gene>
    <name evidence="8" type="ORF">LQ327_17860</name>
</gene>
<keyword evidence="2" id="KW-0805">Transcription regulation</keyword>
<comment type="caution">
    <text evidence="8">The sequence shown here is derived from an EMBL/GenBank/DDBJ whole genome shotgun (WGS) entry which is preliminary data.</text>
</comment>
<evidence type="ECO:0000256" key="4">
    <source>
        <dbReference type="ARBA" id="ARBA00023163"/>
    </source>
</evidence>
<dbReference type="SMART" id="SM00448">
    <property type="entry name" value="REC"/>
    <property type="match status" value="1"/>
</dbReference>
<organism evidence="8 9">
    <name type="scientific">Actinomycetospora endophytica</name>
    <dbReference type="NCBI Taxonomy" id="2291215"/>
    <lineage>
        <taxon>Bacteria</taxon>
        <taxon>Bacillati</taxon>
        <taxon>Actinomycetota</taxon>
        <taxon>Actinomycetes</taxon>
        <taxon>Pseudonocardiales</taxon>
        <taxon>Pseudonocardiaceae</taxon>
        <taxon>Actinomycetospora</taxon>
    </lineage>
</organism>
<dbReference type="PANTHER" id="PTHR44688:SF16">
    <property type="entry name" value="DNA-BINDING TRANSCRIPTIONAL ACTIVATOR DEVR_DOSR"/>
    <property type="match status" value="1"/>
</dbReference>
<dbReference type="InterPro" id="IPR058245">
    <property type="entry name" value="NreC/VraR/RcsB-like_REC"/>
</dbReference>
<keyword evidence="1 5" id="KW-0597">Phosphoprotein</keyword>
<feature type="domain" description="HTH luxR-type" evidence="6">
    <location>
        <begin position="141"/>
        <end position="206"/>
    </location>
</feature>
<evidence type="ECO:0000256" key="2">
    <source>
        <dbReference type="ARBA" id="ARBA00023015"/>
    </source>
</evidence>
<dbReference type="CDD" id="cd06170">
    <property type="entry name" value="LuxR_C_like"/>
    <property type="match status" value="1"/>
</dbReference>
<dbReference type="InterPro" id="IPR000792">
    <property type="entry name" value="Tscrpt_reg_LuxR_C"/>
</dbReference>
<evidence type="ECO:0000256" key="3">
    <source>
        <dbReference type="ARBA" id="ARBA00023125"/>
    </source>
</evidence>
<dbReference type="SUPFAM" id="SSF52172">
    <property type="entry name" value="CheY-like"/>
    <property type="match status" value="1"/>
</dbReference>
<keyword evidence="9" id="KW-1185">Reference proteome</keyword>
<keyword evidence="4" id="KW-0804">Transcription</keyword>
<dbReference type="Pfam" id="PF00072">
    <property type="entry name" value="Response_reg"/>
    <property type="match status" value="1"/>
</dbReference>
<reference evidence="8 9" key="1">
    <citation type="submission" date="2021-11" db="EMBL/GenBank/DDBJ databases">
        <title>Draft genome sequence of Actinomycetospora sp. SF1 isolated from the rhizosphere soil.</title>
        <authorList>
            <person name="Duangmal K."/>
            <person name="Chantavorakit T."/>
        </authorList>
    </citation>
    <scope>NUCLEOTIDE SEQUENCE [LARGE SCALE GENOMIC DNA]</scope>
    <source>
        <strain evidence="8 9">TBRC 5722</strain>
    </source>
</reference>
<name>A0ABS8PAD0_9PSEU</name>
<protein>
    <submittedName>
        <fullName evidence="8">Response regulator transcription factor</fullName>
    </submittedName>
</protein>
<evidence type="ECO:0000259" key="6">
    <source>
        <dbReference type="PROSITE" id="PS50043"/>
    </source>
</evidence>
<sequence>MLRVFLVDDHEVVRRGVTELLTAGGDIEVVGEAAGVAEALARVPATTVDVAVLDVRLPDGSGVELCRELRSRCPSLVCLMLTSYADEDAVVDAVLAGAAGYVLKDVGGSDLAAAVREVGAGRSLLDTRVTEIVMARLRGRPDDPRSTLTARERSVFDLIGEGLTNAEIGAELFLAEKTVKNHVTSLLDKLGMRRRTQAAVLAERLRGR</sequence>
<dbReference type="Gene3D" id="3.40.50.2300">
    <property type="match status" value="1"/>
</dbReference>
<feature type="domain" description="Response regulatory" evidence="7">
    <location>
        <begin position="3"/>
        <end position="119"/>
    </location>
</feature>
<dbReference type="InterPro" id="IPR011006">
    <property type="entry name" value="CheY-like_superfamily"/>
</dbReference>